<dbReference type="PANTHER" id="PTHR43004">
    <property type="entry name" value="TRK SYSTEM POTASSIUM UPTAKE PROTEIN"/>
    <property type="match status" value="1"/>
</dbReference>
<dbReference type="Gene3D" id="3.40.50.300">
    <property type="entry name" value="P-loop containing nucleotide triphosphate hydrolases"/>
    <property type="match status" value="1"/>
</dbReference>
<dbReference type="GeneID" id="39589272"/>
<accession>A0A427Y5V5</accession>
<evidence type="ECO:0000256" key="2">
    <source>
        <dbReference type="ARBA" id="ARBA00022630"/>
    </source>
</evidence>
<dbReference type="Proteomes" id="UP000279236">
    <property type="component" value="Unassembled WGS sequence"/>
</dbReference>
<evidence type="ECO:0000256" key="4">
    <source>
        <dbReference type="ARBA" id="ARBA00023002"/>
    </source>
</evidence>
<protein>
    <recommendedName>
        <fullName evidence="6">FAD-binding domain-containing protein</fullName>
    </recommendedName>
</protein>
<dbReference type="GO" id="GO:0016709">
    <property type="term" value="F:oxidoreductase activity, acting on paired donors, with incorporation or reduction of molecular oxygen, NAD(P)H as one donor, and incorporation of one atom of oxygen"/>
    <property type="evidence" value="ECO:0007669"/>
    <property type="project" value="UniProtKB-ARBA"/>
</dbReference>
<keyword evidence="8" id="KW-1185">Reference proteome</keyword>
<sequence length="622" mass="68486">MTIQPVEAPKPVIIIGGGPVGLAATLELARFNVPTILIEQHKGVAWHPKTRNFNTRTMEIATHWGDDVYQRLRGIDSAWKSPIRFFDQVTKNEIGQIHSGGFEGPGPDVSPCKPVMSSQDLLEMIILDKAISTGLVDVRFNQRSLGLIKGSEEDATGVVIEVEDKDTGKTYELEGSALVAADGYSSPIREQLQIKRSGQQDIHHFINTYFHADIESHIQDRTGVLLFVGNENVSGVLQPLDTHGRWLCQMMMKEEQWKKELWPPEKCAWWVREATAIPDLEVDVKSVGMWAMNATTADTFVQGRVVLIGDAAHQFPPTGGLGVNTGLQGMHNLIGSWPTLSTDTAGQERFRTLTSSYYRGAQGVVLAHQWFREIDTYCSEDVVKIIVGNKVDKEFSRQVTSEEGQAFADRMGTLFVECSAKTNVHVTDAFQELVRRILATPSLWTRGPQPVRNPQSVIALGDDSASGYGGPPTYPTSNLDVDVGVDLDLEVWLPSQVTQRLALDGPDKLSGNVCVSRSPREHLACPNYPVPEGKCVVYDKIAPHGPEIQKICVQEPPNPFLPPSKTDTAGHPPRPHQNPDTNKVARCGAYGSWALSHKVGDRRRSIDRPGFVLCPPAAFNEG</sequence>
<dbReference type="Pfam" id="PF01494">
    <property type="entry name" value="FAD_binding_3"/>
    <property type="match status" value="1"/>
</dbReference>
<keyword evidence="4" id="KW-0560">Oxidoreductase</keyword>
<dbReference type="GO" id="GO:0003924">
    <property type="term" value="F:GTPase activity"/>
    <property type="evidence" value="ECO:0007669"/>
    <property type="project" value="InterPro"/>
</dbReference>
<dbReference type="PRINTS" id="PR00420">
    <property type="entry name" value="RNGMNOXGNASE"/>
</dbReference>
<dbReference type="AlphaFoldDB" id="A0A427Y5V5"/>
<proteinExistence type="predicted"/>
<dbReference type="InterPro" id="IPR002938">
    <property type="entry name" value="FAD-bd"/>
</dbReference>
<dbReference type="SMART" id="SM00173">
    <property type="entry name" value="RAS"/>
    <property type="match status" value="1"/>
</dbReference>
<gene>
    <name evidence="7" type="ORF">EHS24_004729</name>
</gene>
<name>A0A427Y5V5_9TREE</name>
<dbReference type="GO" id="GO:0071949">
    <property type="term" value="F:FAD binding"/>
    <property type="evidence" value="ECO:0007669"/>
    <property type="project" value="InterPro"/>
</dbReference>
<evidence type="ECO:0000256" key="5">
    <source>
        <dbReference type="SAM" id="MobiDB-lite"/>
    </source>
</evidence>
<dbReference type="PANTHER" id="PTHR43004:SF19">
    <property type="entry name" value="BINDING MONOOXYGENASE, PUTATIVE (JCVI)-RELATED"/>
    <property type="match status" value="1"/>
</dbReference>
<dbReference type="STRING" id="105984.A0A427Y5V5"/>
<evidence type="ECO:0000313" key="7">
    <source>
        <dbReference type="EMBL" id="RSH86473.1"/>
    </source>
</evidence>
<dbReference type="InterPro" id="IPR001806">
    <property type="entry name" value="Small_GTPase"/>
</dbReference>
<dbReference type="FunFam" id="3.40.50.300:FF:001447">
    <property type="entry name" value="Ras-related protein Rab-1B"/>
    <property type="match status" value="1"/>
</dbReference>
<dbReference type="Gene3D" id="3.30.9.10">
    <property type="entry name" value="D-Amino Acid Oxidase, subunit A, domain 2"/>
    <property type="match status" value="1"/>
</dbReference>
<evidence type="ECO:0000256" key="3">
    <source>
        <dbReference type="ARBA" id="ARBA00022827"/>
    </source>
</evidence>
<dbReference type="Gene3D" id="3.50.50.60">
    <property type="entry name" value="FAD/NAD(P)-binding domain"/>
    <property type="match status" value="1"/>
</dbReference>
<evidence type="ECO:0000313" key="8">
    <source>
        <dbReference type="Proteomes" id="UP000279236"/>
    </source>
</evidence>
<dbReference type="SMART" id="SM00174">
    <property type="entry name" value="RHO"/>
    <property type="match status" value="1"/>
</dbReference>
<organism evidence="7 8">
    <name type="scientific">Apiotrichum porosum</name>
    <dbReference type="NCBI Taxonomy" id="105984"/>
    <lineage>
        <taxon>Eukaryota</taxon>
        <taxon>Fungi</taxon>
        <taxon>Dikarya</taxon>
        <taxon>Basidiomycota</taxon>
        <taxon>Agaricomycotina</taxon>
        <taxon>Tremellomycetes</taxon>
        <taxon>Trichosporonales</taxon>
        <taxon>Trichosporonaceae</taxon>
        <taxon>Apiotrichum</taxon>
    </lineage>
</organism>
<evidence type="ECO:0000259" key="6">
    <source>
        <dbReference type="Pfam" id="PF01494"/>
    </source>
</evidence>
<dbReference type="SUPFAM" id="SSF52540">
    <property type="entry name" value="P-loop containing nucleoside triphosphate hydrolases"/>
    <property type="match status" value="1"/>
</dbReference>
<evidence type="ECO:0000256" key="1">
    <source>
        <dbReference type="ARBA" id="ARBA00001974"/>
    </source>
</evidence>
<dbReference type="OrthoDB" id="2690153at2759"/>
<dbReference type="InterPro" id="IPR027417">
    <property type="entry name" value="P-loop_NTPase"/>
</dbReference>
<dbReference type="SUPFAM" id="SSF51905">
    <property type="entry name" value="FAD/NAD(P)-binding domain"/>
    <property type="match status" value="1"/>
</dbReference>
<feature type="domain" description="FAD-binding" evidence="6">
    <location>
        <begin position="11"/>
        <end position="354"/>
    </location>
</feature>
<dbReference type="RefSeq" id="XP_028479258.1">
    <property type="nucleotide sequence ID" value="XM_028620286.1"/>
</dbReference>
<reference evidence="7 8" key="1">
    <citation type="submission" date="2018-11" db="EMBL/GenBank/DDBJ databases">
        <title>Genome sequence of Apiotrichum porosum DSM 27194.</title>
        <authorList>
            <person name="Aliyu H."/>
            <person name="Gorte O."/>
            <person name="Ochsenreither K."/>
        </authorList>
    </citation>
    <scope>NUCLEOTIDE SEQUENCE [LARGE SCALE GENOMIC DNA]</scope>
    <source>
        <strain evidence="7 8">DSM 27194</strain>
    </source>
</reference>
<dbReference type="InterPro" id="IPR050641">
    <property type="entry name" value="RIFMO-like"/>
</dbReference>
<keyword evidence="2" id="KW-0285">Flavoprotein</keyword>
<keyword evidence="3" id="KW-0274">FAD</keyword>
<comment type="cofactor">
    <cofactor evidence="1">
        <name>FAD</name>
        <dbReference type="ChEBI" id="CHEBI:57692"/>
    </cofactor>
</comment>
<dbReference type="PROSITE" id="PS51419">
    <property type="entry name" value="RAB"/>
    <property type="match status" value="1"/>
</dbReference>
<dbReference type="EMBL" id="RSCE01000002">
    <property type="protein sequence ID" value="RSH86473.1"/>
    <property type="molecule type" value="Genomic_DNA"/>
</dbReference>
<feature type="region of interest" description="Disordered" evidence="5">
    <location>
        <begin position="553"/>
        <end position="584"/>
    </location>
</feature>
<dbReference type="SMART" id="SM00175">
    <property type="entry name" value="RAB"/>
    <property type="match status" value="1"/>
</dbReference>
<comment type="caution">
    <text evidence="7">The sequence shown here is derived from an EMBL/GenBank/DDBJ whole genome shotgun (WGS) entry which is preliminary data.</text>
</comment>
<dbReference type="InterPro" id="IPR036188">
    <property type="entry name" value="FAD/NAD-bd_sf"/>
</dbReference>
<dbReference type="GO" id="GO:0005525">
    <property type="term" value="F:GTP binding"/>
    <property type="evidence" value="ECO:0007669"/>
    <property type="project" value="InterPro"/>
</dbReference>